<evidence type="ECO:0000313" key="9">
    <source>
        <dbReference type="Proteomes" id="UP000309340"/>
    </source>
</evidence>
<feature type="compositionally biased region" description="Basic and acidic residues" evidence="7">
    <location>
        <begin position="391"/>
        <end position="402"/>
    </location>
</feature>
<organism evidence="8 9">
    <name type="scientific">Friedmanniomyces simplex</name>
    <dbReference type="NCBI Taxonomy" id="329884"/>
    <lineage>
        <taxon>Eukaryota</taxon>
        <taxon>Fungi</taxon>
        <taxon>Dikarya</taxon>
        <taxon>Ascomycota</taxon>
        <taxon>Pezizomycotina</taxon>
        <taxon>Dothideomycetes</taxon>
        <taxon>Dothideomycetidae</taxon>
        <taxon>Mycosphaerellales</taxon>
        <taxon>Teratosphaeriaceae</taxon>
        <taxon>Friedmanniomyces</taxon>
    </lineage>
</organism>
<dbReference type="PANTHER" id="PTHR10253">
    <property type="entry name" value="POLYCOMB PROTEIN"/>
    <property type="match status" value="1"/>
</dbReference>
<dbReference type="InterPro" id="IPR001680">
    <property type="entry name" value="WD40_rpt"/>
</dbReference>
<comment type="caution">
    <text evidence="8">The sequence shown here is derived from an EMBL/GenBank/DDBJ whole genome shotgun (WGS) entry which is preliminary data.</text>
</comment>
<accession>A0A4U0X8D2</accession>
<evidence type="ECO:0000256" key="3">
    <source>
        <dbReference type="ARBA" id="ARBA00022737"/>
    </source>
</evidence>
<dbReference type="AlphaFoldDB" id="A0A4U0X8D2"/>
<dbReference type="InterPro" id="IPR019775">
    <property type="entry name" value="WD40_repeat_CS"/>
</dbReference>
<dbReference type="SMART" id="SM00320">
    <property type="entry name" value="WD40"/>
    <property type="match status" value="3"/>
</dbReference>
<evidence type="ECO:0000256" key="6">
    <source>
        <dbReference type="PROSITE-ProRule" id="PRU00221"/>
    </source>
</evidence>
<feature type="region of interest" description="Disordered" evidence="7">
    <location>
        <begin position="363"/>
        <end position="426"/>
    </location>
</feature>
<evidence type="ECO:0000256" key="5">
    <source>
        <dbReference type="ARBA" id="ARBA00023163"/>
    </source>
</evidence>
<evidence type="ECO:0000256" key="1">
    <source>
        <dbReference type="ARBA" id="ARBA00008075"/>
    </source>
</evidence>
<sequence>MAPAGSPNDHFPTLCSCTKLADGQSLYDVKFFPYPTTDEEPIFAVTGSSNIFICRPKLDADPPFEVLRWFQLDDASFLAWCRDPVTRKPLVCVAGERPKQIQIFDVETGEHVRSLVGHGAAINDLAISPLSSSLLASASADYTIRLWNLDPEYEDQPCVAIFAGDGHRQHVLVCHFHPNGRWMLTAGLDTAIALWAVPSMDELTKHRTLDGHPAPLTVYYPHFHSTEVHANYIDTAVFFGDFIVSRAAKDQSEDRAHNKSGQKVKIVPNEILLWRIDGFDSDNDPPAEPPIPSTGVWTRSSFPHDPHSRGFQRLMTFDMPNTTRFYLRFGLLHQPGMRPILAMGNEESRFLFWDLQKLEEGYDPDEEKVVKQPRRRKGKGVAAGAQVNESNLDRLGELRRGESVAGSDAGAGTPDPSSTSISVPPERKYDLGDPFMPLKAHHSVVASTSLSPKKHFAMAQIAWSPDGRWMVGVGDYGMMCIFHRDGSVV</sequence>
<keyword evidence="9" id="KW-1185">Reference proteome</keyword>
<evidence type="ECO:0000313" key="8">
    <source>
        <dbReference type="EMBL" id="TKA72832.1"/>
    </source>
</evidence>
<reference evidence="8 9" key="1">
    <citation type="submission" date="2017-03" db="EMBL/GenBank/DDBJ databases">
        <title>Genomes of endolithic fungi from Antarctica.</title>
        <authorList>
            <person name="Coleine C."/>
            <person name="Masonjones S."/>
            <person name="Stajich J.E."/>
        </authorList>
    </citation>
    <scope>NUCLEOTIDE SEQUENCE [LARGE SCALE GENOMIC DNA]</scope>
    <source>
        <strain evidence="8 9">CCFEE 5184</strain>
    </source>
</reference>
<dbReference type="PROSITE" id="PS50294">
    <property type="entry name" value="WD_REPEATS_REGION"/>
    <property type="match status" value="2"/>
</dbReference>
<evidence type="ECO:0000256" key="7">
    <source>
        <dbReference type="SAM" id="MobiDB-lite"/>
    </source>
</evidence>
<dbReference type="STRING" id="329884.A0A4U0X8D2"/>
<dbReference type="PROSITE" id="PS50082">
    <property type="entry name" value="WD_REPEATS_2"/>
    <property type="match status" value="2"/>
</dbReference>
<keyword evidence="3" id="KW-0677">Repeat</keyword>
<dbReference type="OrthoDB" id="7318948at2759"/>
<dbReference type="Gene3D" id="2.130.10.10">
    <property type="entry name" value="YVTN repeat-like/Quinoprotein amine dehydrogenase"/>
    <property type="match status" value="1"/>
</dbReference>
<protein>
    <submittedName>
        <fullName evidence="8">Uncharacterized protein</fullName>
    </submittedName>
</protein>
<dbReference type="InterPro" id="IPR051243">
    <property type="entry name" value="PcG_WD-repeat"/>
</dbReference>
<name>A0A4U0X8D2_9PEZI</name>
<dbReference type="InterPro" id="IPR015943">
    <property type="entry name" value="WD40/YVTN_repeat-like_dom_sf"/>
</dbReference>
<evidence type="ECO:0000256" key="4">
    <source>
        <dbReference type="ARBA" id="ARBA00023015"/>
    </source>
</evidence>
<evidence type="ECO:0000256" key="2">
    <source>
        <dbReference type="ARBA" id="ARBA00022574"/>
    </source>
</evidence>
<dbReference type="InterPro" id="IPR036322">
    <property type="entry name" value="WD40_repeat_dom_sf"/>
</dbReference>
<dbReference type="SUPFAM" id="SSF50978">
    <property type="entry name" value="WD40 repeat-like"/>
    <property type="match status" value="1"/>
</dbReference>
<dbReference type="Proteomes" id="UP000309340">
    <property type="component" value="Unassembled WGS sequence"/>
</dbReference>
<feature type="repeat" description="WD" evidence="6">
    <location>
        <begin position="115"/>
        <end position="150"/>
    </location>
</feature>
<dbReference type="EMBL" id="NAJQ01000291">
    <property type="protein sequence ID" value="TKA72832.1"/>
    <property type="molecule type" value="Genomic_DNA"/>
</dbReference>
<keyword evidence="4" id="KW-0805">Transcription regulation</keyword>
<keyword evidence="5" id="KW-0804">Transcription</keyword>
<comment type="similarity">
    <text evidence="1">Belongs to the WD repeat ESC family.</text>
</comment>
<gene>
    <name evidence="8" type="ORF">B0A55_06040</name>
</gene>
<dbReference type="Pfam" id="PF00400">
    <property type="entry name" value="WD40"/>
    <property type="match status" value="2"/>
</dbReference>
<proteinExistence type="inferred from homology"/>
<keyword evidence="2 6" id="KW-0853">WD repeat</keyword>
<dbReference type="PROSITE" id="PS00678">
    <property type="entry name" value="WD_REPEATS_1"/>
    <property type="match status" value="1"/>
</dbReference>
<feature type="repeat" description="WD" evidence="6">
    <location>
        <begin position="164"/>
        <end position="205"/>
    </location>
</feature>